<dbReference type="EMBL" id="BPWL01000005">
    <property type="protein sequence ID" value="GJJ10327.1"/>
    <property type="molecule type" value="Genomic_DNA"/>
</dbReference>
<reference evidence="1" key="1">
    <citation type="submission" date="2021-10" db="EMBL/GenBank/DDBJ databases">
        <title>De novo Genome Assembly of Clathrus columnatus (Basidiomycota, Fungi) Using Illumina and Nanopore Sequence Data.</title>
        <authorList>
            <person name="Ogiso-Tanaka E."/>
            <person name="Itagaki H."/>
            <person name="Hosoya T."/>
            <person name="Hosaka K."/>
        </authorList>
    </citation>
    <scope>NUCLEOTIDE SEQUENCE</scope>
    <source>
        <strain evidence="1">MO-923</strain>
    </source>
</reference>
<name>A0AAV5A9E7_9AGAM</name>
<gene>
    <name evidence="1" type="ORF">Clacol_004553</name>
</gene>
<sequence length="212" mass="23778">MCVLPTARLRDCACDYDARRCWKPDDAYINPRYGFEPTPNFVCHLSGKRDCEMPEAVWALSPGDIILFSSERQTSLNHLEKTAKILSKALVISAISVGYLDSAMDESRTSNHFPGFVVYSVPRFHRVGNSRRNRCKGPIPIQLAKLLRKSILGRNMDSCLAILHYFTDLVHTVVVQEAGLTVLARATMLHTAVISIRAEALQLMKARTETLD</sequence>
<dbReference type="Proteomes" id="UP001050691">
    <property type="component" value="Unassembled WGS sequence"/>
</dbReference>
<protein>
    <submittedName>
        <fullName evidence="1">Uncharacterized protein</fullName>
    </submittedName>
</protein>
<evidence type="ECO:0000313" key="2">
    <source>
        <dbReference type="Proteomes" id="UP001050691"/>
    </source>
</evidence>
<proteinExistence type="predicted"/>
<organism evidence="1 2">
    <name type="scientific">Clathrus columnatus</name>
    <dbReference type="NCBI Taxonomy" id="1419009"/>
    <lineage>
        <taxon>Eukaryota</taxon>
        <taxon>Fungi</taxon>
        <taxon>Dikarya</taxon>
        <taxon>Basidiomycota</taxon>
        <taxon>Agaricomycotina</taxon>
        <taxon>Agaricomycetes</taxon>
        <taxon>Phallomycetidae</taxon>
        <taxon>Phallales</taxon>
        <taxon>Clathraceae</taxon>
        <taxon>Clathrus</taxon>
    </lineage>
</organism>
<comment type="caution">
    <text evidence="1">The sequence shown here is derived from an EMBL/GenBank/DDBJ whole genome shotgun (WGS) entry which is preliminary data.</text>
</comment>
<evidence type="ECO:0000313" key="1">
    <source>
        <dbReference type="EMBL" id="GJJ10327.1"/>
    </source>
</evidence>
<keyword evidence="2" id="KW-1185">Reference proteome</keyword>
<accession>A0AAV5A9E7</accession>
<dbReference type="AlphaFoldDB" id="A0AAV5A9E7"/>